<protein>
    <recommendedName>
        <fullName evidence="3">Heterokaryon incompatibility domain-containing protein</fullName>
    </recommendedName>
</protein>
<organism evidence="1 2">
    <name type="scientific">Immersiella caudata</name>
    <dbReference type="NCBI Taxonomy" id="314043"/>
    <lineage>
        <taxon>Eukaryota</taxon>
        <taxon>Fungi</taxon>
        <taxon>Dikarya</taxon>
        <taxon>Ascomycota</taxon>
        <taxon>Pezizomycotina</taxon>
        <taxon>Sordariomycetes</taxon>
        <taxon>Sordariomycetidae</taxon>
        <taxon>Sordariales</taxon>
        <taxon>Lasiosphaeriaceae</taxon>
        <taxon>Immersiella</taxon>
    </lineage>
</organism>
<name>A0AA40CE92_9PEZI</name>
<dbReference type="EMBL" id="JAULSU010000001">
    <property type="protein sequence ID" value="KAK0634193.1"/>
    <property type="molecule type" value="Genomic_DNA"/>
</dbReference>
<sequence>MFGGAFCIDDLDLLEKNGLSRLDIDGWRDTADIHIRRWFNRVWMIQELSLSARVNALVGSQELPWDVLGHPAVLFTFSGAIVGLLTGKNAFGIRLLARRLALAFALQFTRERCQVGTSKFVRLLSIQTLLWALDRSVILWLLAISAAHSATVHLDRVYALLGIENQVSGVYGVLKLGIQAEYKSYL</sequence>
<evidence type="ECO:0008006" key="3">
    <source>
        <dbReference type="Google" id="ProtNLM"/>
    </source>
</evidence>
<reference evidence="1" key="1">
    <citation type="submission" date="2023-06" db="EMBL/GenBank/DDBJ databases">
        <title>Genome-scale phylogeny and comparative genomics of the fungal order Sordariales.</title>
        <authorList>
            <consortium name="Lawrence Berkeley National Laboratory"/>
            <person name="Hensen N."/>
            <person name="Bonometti L."/>
            <person name="Westerberg I."/>
            <person name="Brannstrom I.O."/>
            <person name="Guillou S."/>
            <person name="Cros-Aarteil S."/>
            <person name="Calhoun S."/>
            <person name="Haridas S."/>
            <person name="Kuo A."/>
            <person name="Mondo S."/>
            <person name="Pangilinan J."/>
            <person name="Riley R."/>
            <person name="Labutti K."/>
            <person name="Andreopoulos B."/>
            <person name="Lipzen A."/>
            <person name="Chen C."/>
            <person name="Yanf M."/>
            <person name="Daum C."/>
            <person name="Ng V."/>
            <person name="Clum A."/>
            <person name="Steindorff A."/>
            <person name="Ohm R."/>
            <person name="Martin F."/>
            <person name="Silar P."/>
            <person name="Natvig D."/>
            <person name="Lalanne C."/>
            <person name="Gautier V."/>
            <person name="Ament-Velasquez S.L."/>
            <person name="Kruys A."/>
            <person name="Hutchinson M.I."/>
            <person name="Powell A.J."/>
            <person name="Barry K."/>
            <person name="Miller A.N."/>
            <person name="Grigoriev I.V."/>
            <person name="Debuchy R."/>
            <person name="Gladieux P."/>
            <person name="Thoren M.H."/>
            <person name="Johannesson H."/>
        </authorList>
    </citation>
    <scope>NUCLEOTIDE SEQUENCE</scope>
    <source>
        <strain evidence="1">CBS 606.72</strain>
    </source>
</reference>
<accession>A0AA40CE92</accession>
<evidence type="ECO:0000313" key="2">
    <source>
        <dbReference type="Proteomes" id="UP001175000"/>
    </source>
</evidence>
<keyword evidence="2" id="KW-1185">Reference proteome</keyword>
<proteinExistence type="predicted"/>
<dbReference type="AlphaFoldDB" id="A0AA40CE92"/>
<comment type="caution">
    <text evidence="1">The sequence shown here is derived from an EMBL/GenBank/DDBJ whole genome shotgun (WGS) entry which is preliminary data.</text>
</comment>
<dbReference type="Proteomes" id="UP001175000">
    <property type="component" value="Unassembled WGS sequence"/>
</dbReference>
<gene>
    <name evidence="1" type="ORF">B0T14DRAFT_561707</name>
</gene>
<evidence type="ECO:0000313" key="1">
    <source>
        <dbReference type="EMBL" id="KAK0634193.1"/>
    </source>
</evidence>